<name>A0ABR2FY89_9ROSI</name>
<evidence type="ECO:0000256" key="2">
    <source>
        <dbReference type="ARBA" id="ARBA00007727"/>
    </source>
</evidence>
<dbReference type="Pfam" id="PF14416">
    <property type="entry name" value="PMR5N"/>
    <property type="match status" value="1"/>
</dbReference>
<evidence type="ECO:0008006" key="12">
    <source>
        <dbReference type="Google" id="ProtNLM"/>
    </source>
</evidence>
<evidence type="ECO:0000259" key="8">
    <source>
        <dbReference type="Pfam" id="PF13839"/>
    </source>
</evidence>
<feature type="chain" id="PRO_5045201254" description="Trichome birefringence-like N-terminal domain-containing protein" evidence="7">
    <location>
        <begin position="32"/>
        <end position="361"/>
    </location>
</feature>
<comment type="caution">
    <text evidence="10">The sequence shown here is derived from an EMBL/GenBank/DDBJ whole genome shotgun (WGS) entry which is preliminary data.</text>
</comment>
<feature type="domain" description="Trichome birefringence-like N-terminal" evidence="9">
    <location>
        <begin position="36"/>
        <end position="88"/>
    </location>
</feature>
<keyword evidence="3" id="KW-0812">Transmembrane</keyword>
<evidence type="ECO:0000313" key="11">
    <source>
        <dbReference type="Proteomes" id="UP001472677"/>
    </source>
</evidence>
<keyword evidence="6" id="KW-0472">Membrane</keyword>
<protein>
    <recommendedName>
        <fullName evidence="12">Trichome birefringence-like N-terminal domain-containing protein</fullName>
    </recommendedName>
</protein>
<proteinExistence type="inferred from homology"/>
<evidence type="ECO:0000313" key="10">
    <source>
        <dbReference type="EMBL" id="KAK8589019.1"/>
    </source>
</evidence>
<evidence type="ECO:0000256" key="4">
    <source>
        <dbReference type="ARBA" id="ARBA00022968"/>
    </source>
</evidence>
<organism evidence="10 11">
    <name type="scientific">Hibiscus sabdariffa</name>
    <name type="common">roselle</name>
    <dbReference type="NCBI Taxonomy" id="183260"/>
    <lineage>
        <taxon>Eukaryota</taxon>
        <taxon>Viridiplantae</taxon>
        <taxon>Streptophyta</taxon>
        <taxon>Embryophyta</taxon>
        <taxon>Tracheophyta</taxon>
        <taxon>Spermatophyta</taxon>
        <taxon>Magnoliopsida</taxon>
        <taxon>eudicotyledons</taxon>
        <taxon>Gunneridae</taxon>
        <taxon>Pentapetalae</taxon>
        <taxon>rosids</taxon>
        <taxon>malvids</taxon>
        <taxon>Malvales</taxon>
        <taxon>Malvaceae</taxon>
        <taxon>Malvoideae</taxon>
        <taxon>Hibiscus</taxon>
    </lineage>
</organism>
<dbReference type="Pfam" id="PF13839">
    <property type="entry name" value="PC-Esterase"/>
    <property type="match status" value="1"/>
</dbReference>
<comment type="subcellular location">
    <subcellularLocation>
        <location evidence="1">Membrane</location>
        <topology evidence="1">Single-pass membrane protein</topology>
    </subcellularLocation>
</comment>
<reference evidence="10 11" key="1">
    <citation type="journal article" date="2024" name="G3 (Bethesda)">
        <title>Genome assembly of Hibiscus sabdariffa L. provides insights into metabolisms of medicinal natural products.</title>
        <authorList>
            <person name="Kim T."/>
        </authorList>
    </citation>
    <scope>NUCLEOTIDE SEQUENCE [LARGE SCALE GENOMIC DNA]</scope>
    <source>
        <strain evidence="10">TK-2024</strain>
        <tissue evidence="10">Old leaves</tissue>
    </source>
</reference>
<accession>A0ABR2FY89</accession>
<keyword evidence="7" id="KW-0732">Signal</keyword>
<feature type="domain" description="Trichome birefringence-like C-terminal" evidence="8">
    <location>
        <begin position="89"/>
        <end position="354"/>
    </location>
</feature>
<evidence type="ECO:0000256" key="7">
    <source>
        <dbReference type="SAM" id="SignalP"/>
    </source>
</evidence>
<evidence type="ECO:0000256" key="6">
    <source>
        <dbReference type="ARBA" id="ARBA00023136"/>
    </source>
</evidence>
<comment type="similarity">
    <text evidence="2">Belongs to the PC-esterase family. TBL subfamily.</text>
</comment>
<dbReference type="PANTHER" id="PTHR32285:SF58">
    <property type="entry name" value="PROTEIN TRICHOME BIREFRINGENCE-LIKE 41"/>
    <property type="match status" value="1"/>
</dbReference>
<dbReference type="InterPro" id="IPR029962">
    <property type="entry name" value="TBL"/>
</dbReference>
<keyword evidence="11" id="KW-1185">Reference proteome</keyword>
<evidence type="ECO:0000256" key="3">
    <source>
        <dbReference type="ARBA" id="ARBA00022692"/>
    </source>
</evidence>
<dbReference type="Proteomes" id="UP001472677">
    <property type="component" value="Unassembled WGS sequence"/>
</dbReference>
<dbReference type="PANTHER" id="PTHR32285">
    <property type="entry name" value="PROTEIN TRICHOME BIREFRINGENCE-LIKE 9-RELATED"/>
    <property type="match status" value="1"/>
</dbReference>
<dbReference type="EMBL" id="JBBPBM010000004">
    <property type="protein sequence ID" value="KAK8589019.1"/>
    <property type="molecule type" value="Genomic_DNA"/>
</dbReference>
<sequence>MGHWVDSIVLISSYYFMVLVPFCCCNQLANASSSNGCDLFTGRWIYDPSYPLYHASACPFIQREFSCQKNGRRDLLYARYRWQPSRCSITRFDALNFLKKFRGKRIMFVGDSLSLNQWQSLTCMLHSALPNAKFHITRFADVSTFEFQGYGVKVMLDRSLFLVDVVEEKIGRVLKLDSIEGGQLWKGIDLLIFNTWHWWNRRGPTQPWDFIEVRGVIKKDMDRMLAFETALRTWAAWVDANVNPSKSRVFFQGISPSHYNASSWNEPKERSCLGQTRPLLGSSCPGRAPPALGVLKKALSTVRKGVTLLDITMLSSLRKDGHPSIYGTGGPSGMDCSHWCLAGVPDTWNEILYSLIFGVHG</sequence>
<evidence type="ECO:0000256" key="1">
    <source>
        <dbReference type="ARBA" id="ARBA00004167"/>
    </source>
</evidence>
<keyword evidence="4" id="KW-0735">Signal-anchor</keyword>
<evidence type="ECO:0000256" key="5">
    <source>
        <dbReference type="ARBA" id="ARBA00022989"/>
    </source>
</evidence>
<dbReference type="InterPro" id="IPR026057">
    <property type="entry name" value="TBL_C"/>
</dbReference>
<evidence type="ECO:0000259" key="9">
    <source>
        <dbReference type="Pfam" id="PF14416"/>
    </source>
</evidence>
<dbReference type="InterPro" id="IPR025846">
    <property type="entry name" value="TBL_N"/>
</dbReference>
<gene>
    <name evidence="10" type="ORF">V6N12_023428</name>
</gene>
<keyword evidence="5" id="KW-1133">Transmembrane helix</keyword>
<feature type="signal peptide" evidence="7">
    <location>
        <begin position="1"/>
        <end position="31"/>
    </location>
</feature>